<evidence type="ECO:0000256" key="1">
    <source>
        <dbReference type="SAM" id="Phobius"/>
    </source>
</evidence>
<dbReference type="OrthoDB" id="7366055at2759"/>
<proteinExistence type="predicted"/>
<reference evidence="2 3" key="1">
    <citation type="submission" date="2020-04" db="EMBL/GenBank/DDBJ databases">
        <authorList>
            <person name="Wallbank WR R."/>
            <person name="Pardo Diaz C."/>
            <person name="Kozak K."/>
            <person name="Martin S."/>
            <person name="Jiggins C."/>
            <person name="Moest M."/>
            <person name="Warren A I."/>
            <person name="Byers J.R.P. K."/>
            <person name="Montejo-Kovacevich G."/>
            <person name="Yen C E."/>
        </authorList>
    </citation>
    <scope>NUCLEOTIDE SEQUENCE [LARGE SCALE GENOMIC DNA]</scope>
</reference>
<sequence>MSNVPIYIMLVKKISSIVMTVIAALVVLAKVTVAKLASFFFFVAFFQKLFYIGGILLNYFLKNQGPQQPPSSPQIMYGPPQEYNTVGYSYEPPDHEPFQSPELPSIADFSNGYVGHRCAIPAETAQKRLTYVQSSLLDIMRRMLLALARTLRTRDAHLRLDVHPDVPDALKNRSSPPAS</sequence>
<accession>A0A8S1B9K7</accession>
<keyword evidence="1" id="KW-0472">Membrane</keyword>
<dbReference type="Proteomes" id="UP000494106">
    <property type="component" value="Unassembled WGS sequence"/>
</dbReference>
<dbReference type="AlphaFoldDB" id="A0A8S1B9K7"/>
<evidence type="ECO:0000313" key="3">
    <source>
        <dbReference type="Proteomes" id="UP000494106"/>
    </source>
</evidence>
<name>A0A8S1B9K7_ARCPL</name>
<dbReference type="EMBL" id="CADEBC010000586">
    <property type="protein sequence ID" value="CAB3256178.1"/>
    <property type="molecule type" value="Genomic_DNA"/>
</dbReference>
<evidence type="ECO:0000313" key="2">
    <source>
        <dbReference type="EMBL" id="CAB3256178.1"/>
    </source>
</evidence>
<keyword evidence="3" id="KW-1185">Reference proteome</keyword>
<gene>
    <name evidence="2" type="ORF">APLA_LOCUS15218</name>
</gene>
<keyword evidence="1" id="KW-1133">Transmembrane helix</keyword>
<organism evidence="2 3">
    <name type="scientific">Arctia plantaginis</name>
    <name type="common">Wood tiger moth</name>
    <name type="synonym">Phalaena plantaginis</name>
    <dbReference type="NCBI Taxonomy" id="874455"/>
    <lineage>
        <taxon>Eukaryota</taxon>
        <taxon>Metazoa</taxon>
        <taxon>Ecdysozoa</taxon>
        <taxon>Arthropoda</taxon>
        <taxon>Hexapoda</taxon>
        <taxon>Insecta</taxon>
        <taxon>Pterygota</taxon>
        <taxon>Neoptera</taxon>
        <taxon>Endopterygota</taxon>
        <taxon>Lepidoptera</taxon>
        <taxon>Glossata</taxon>
        <taxon>Ditrysia</taxon>
        <taxon>Noctuoidea</taxon>
        <taxon>Erebidae</taxon>
        <taxon>Arctiinae</taxon>
        <taxon>Arctia</taxon>
    </lineage>
</organism>
<feature type="transmembrane region" description="Helical" evidence="1">
    <location>
        <begin position="39"/>
        <end position="61"/>
    </location>
</feature>
<comment type="caution">
    <text evidence="2">The sequence shown here is derived from an EMBL/GenBank/DDBJ whole genome shotgun (WGS) entry which is preliminary data.</text>
</comment>
<protein>
    <submittedName>
        <fullName evidence="2">Uncharacterized protein</fullName>
    </submittedName>
</protein>
<keyword evidence="1" id="KW-0812">Transmembrane</keyword>